<protein>
    <recommendedName>
        <fullName evidence="2">Pyrroline-5-carboxylate reductase catalytic N-terminal domain-containing protein</fullName>
    </recommendedName>
</protein>
<dbReference type="InterPro" id="IPR036291">
    <property type="entry name" value="NAD(P)-bd_dom_sf"/>
</dbReference>
<dbReference type="PANTHER" id="PTHR14239:SF0">
    <property type="entry name" value="F420-DEPENDENT NADP REDUCTASE"/>
    <property type="match status" value="1"/>
</dbReference>
<accession>A0A365YMY9</accession>
<name>A0A365YMY9_9MICC</name>
<keyword evidence="1" id="KW-0560">Oxidoreductase</keyword>
<proteinExistence type="predicted"/>
<dbReference type="AlphaFoldDB" id="A0A365YMY9"/>
<dbReference type="PANTHER" id="PTHR14239">
    <property type="entry name" value="DUDULIN-RELATED"/>
    <property type="match status" value="1"/>
</dbReference>
<dbReference type="InterPro" id="IPR028939">
    <property type="entry name" value="P5C_Rdtase_cat_N"/>
</dbReference>
<dbReference type="GO" id="GO:0052851">
    <property type="term" value="F:ferric-chelate reductase (NADPH) activity"/>
    <property type="evidence" value="ECO:0007669"/>
    <property type="project" value="TreeGrafter"/>
</dbReference>
<dbReference type="InterPro" id="IPR051267">
    <property type="entry name" value="STEAP_metalloreductase"/>
</dbReference>
<dbReference type="Gene3D" id="3.40.50.720">
    <property type="entry name" value="NAD(P)-binding Rossmann-like Domain"/>
    <property type="match status" value="1"/>
</dbReference>
<dbReference type="SUPFAM" id="SSF51735">
    <property type="entry name" value="NAD(P)-binding Rossmann-fold domains"/>
    <property type="match status" value="1"/>
</dbReference>
<evidence type="ECO:0000256" key="1">
    <source>
        <dbReference type="ARBA" id="ARBA00023002"/>
    </source>
</evidence>
<evidence type="ECO:0000313" key="4">
    <source>
        <dbReference type="Proteomes" id="UP000252167"/>
    </source>
</evidence>
<dbReference type="Pfam" id="PF03807">
    <property type="entry name" value="F420_oxidored"/>
    <property type="match status" value="1"/>
</dbReference>
<evidence type="ECO:0000259" key="2">
    <source>
        <dbReference type="Pfam" id="PF03807"/>
    </source>
</evidence>
<dbReference type="Proteomes" id="UP000252167">
    <property type="component" value="Unassembled WGS sequence"/>
</dbReference>
<evidence type="ECO:0000313" key="3">
    <source>
        <dbReference type="EMBL" id="RBM03767.1"/>
    </source>
</evidence>
<dbReference type="EMBL" id="POAF01000001">
    <property type="protein sequence ID" value="RBM03767.1"/>
    <property type="molecule type" value="Genomic_DNA"/>
</dbReference>
<keyword evidence="4" id="KW-1185">Reference proteome</keyword>
<dbReference type="GO" id="GO:0015677">
    <property type="term" value="P:copper ion import"/>
    <property type="evidence" value="ECO:0007669"/>
    <property type="project" value="TreeGrafter"/>
</dbReference>
<gene>
    <name evidence="3" type="ORF">C1H84_00205</name>
</gene>
<sequence length="213" mass="22715">MDIKHFGILGAGRAGTALARVAAAQGLEVQIASTRTPSAMKYHLAQYATKARAVSAEDVAQGVDLVVLMVPQEELEDVDPKTLAGTVLVDATNRWEDEPLPQWFEHGLESGLTSSEVIAARFAGCRVVKALNHISHWDLDADKASRRSAQRALGIASDDAEAAEAVAQLVRKLGFAPVILKNLAAGRMLEPQGPVFNEVLDAESLRRLVGADG</sequence>
<organism evidence="3 4">
    <name type="scientific">Glutamicibacter soli</name>
    <dbReference type="NCBI Taxonomy" id="453836"/>
    <lineage>
        <taxon>Bacteria</taxon>
        <taxon>Bacillati</taxon>
        <taxon>Actinomycetota</taxon>
        <taxon>Actinomycetes</taxon>
        <taxon>Micrococcales</taxon>
        <taxon>Micrococcaceae</taxon>
        <taxon>Glutamicibacter</taxon>
    </lineage>
</organism>
<dbReference type="GO" id="GO:0005886">
    <property type="term" value="C:plasma membrane"/>
    <property type="evidence" value="ECO:0007669"/>
    <property type="project" value="TreeGrafter"/>
</dbReference>
<dbReference type="RefSeq" id="WP_047119086.1">
    <property type="nucleotide sequence ID" value="NZ_CM125969.1"/>
</dbReference>
<comment type="caution">
    <text evidence="3">The sequence shown here is derived from an EMBL/GenBank/DDBJ whole genome shotgun (WGS) entry which is preliminary data.</text>
</comment>
<reference evidence="3 4" key="1">
    <citation type="submission" date="2018-01" db="EMBL/GenBank/DDBJ databases">
        <title>Glutamicibacter soli strain NHPC-3 Whole genome sequence and assembly.</title>
        <authorList>
            <person name="Choudhury P."/>
            <person name="Gupta D."/>
            <person name="Sengupta K."/>
            <person name="Jawed A."/>
            <person name="Sultana N."/>
            <person name="Saha P."/>
        </authorList>
    </citation>
    <scope>NUCLEOTIDE SEQUENCE [LARGE SCALE GENOMIC DNA]</scope>
    <source>
        <strain evidence="3 4">NHPC-3</strain>
    </source>
</reference>
<feature type="domain" description="Pyrroline-5-carboxylate reductase catalytic N-terminal" evidence="2">
    <location>
        <begin position="6"/>
        <end position="93"/>
    </location>
</feature>
<dbReference type="GO" id="GO:0008823">
    <property type="term" value="F:cupric reductase (NADH) activity"/>
    <property type="evidence" value="ECO:0007669"/>
    <property type="project" value="TreeGrafter"/>
</dbReference>